<sequence length="318" mass="36897">MSRDVSGQSDINKMKTEPDGSFKRAASSYRNFIQKGGQFPPEKDRYHLYVSYACPWATRTLITRKLKGLDEIIPITVVSPRMGEHGWPFASVDQYPAAEVDPLYGSEHVKDLYLRAEPNYAGRFTVPVLWDKKNQTIVNNESSEIIRIFNTEFNDLIPADKAKIDIYPEELREEIDSVNEWVYNAINSGVYKAGFASTAEAYEAAVYPVFEALDKIEKILEGKKFFVGNQLTEADVRLWVTIVRFDPVYLRHFKCNIRDIRHGYPNINRWMKELYWKNPAFKDSTNFDHIKTHYFWSHPFVNPQRIVPVGPIPHIEPL</sequence>
<gene>
    <name evidence="1" type="ORF">BDM02DRAFT_3100884</name>
</gene>
<accession>A0ACB6Z8F2</accession>
<reference evidence="1" key="2">
    <citation type="journal article" date="2020" name="Nat. Commun.">
        <title>Large-scale genome sequencing of mycorrhizal fungi provides insights into the early evolution of symbiotic traits.</title>
        <authorList>
            <person name="Miyauchi S."/>
            <person name="Kiss E."/>
            <person name="Kuo A."/>
            <person name="Drula E."/>
            <person name="Kohler A."/>
            <person name="Sanchez-Garcia M."/>
            <person name="Morin E."/>
            <person name="Andreopoulos B."/>
            <person name="Barry K.W."/>
            <person name="Bonito G."/>
            <person name="Buee M."/>
            <person name="Carver A."/>
            <person name="Chen C."/>
            <person name="Cichocki N."/>
            <person name="Clum A."/>
            <person name="Culley D."/>
            <person name="Crous P.W."/>
            <person name="Fauchery L."/>
            <person name="Girlanda M."/>
            <person name="Hayes R.D."/>
            <person name="Keri Z."/>
            <person name="LaButti K."/>
            <person name="Lipzen A."/>
            <person name="Lombard V."/>
            <person name="Magnuson J."/>
            <person name="Maillard F."/>
            <person name="Murat C."/>
            <person name="Nolan M."/>
            <person name="Ohm R.A."/>
            <person name="Pangilinan J."/>
            <person name="Pereira M.F."/>
            <person name="Perotto S."/>
            <person name="Peter M."/>
            <person name="Pfister S."/>
            <person name="Riley R."/>
            <person name="Sitrit Y."/>
            <person name="Stielow J.B."/>
            <person name="Szollosi G."/>
            <person name="Zifcakova L."/>
            <person name="Stursova M."/>
            <person name="Spatafora J.W."/>
            <person name="Tedersoo L."/>
            <person name="Vaario L.M."/>
            <person name="Yamada A."/>
            <person name="Yan M."/>
            <person name="Wang P."/>
            <person name="Xu J."/>
            <person name="Bruns T."/>
            <person name="Baldrian P."/>
            <person name="Vilgalys R."/>
            <person name="Dunand C."/>
            <person name="Henrissat B."/>
            <person name="Grigoriev I.V."/>
            <person name="Hibbett D."/>
            <person name="Nagy L.G."/>
            <person name="Martin F.M."/>
        </authorList>
    </citation>
    <scope>NUCLEOTIDE SEQUENCE</scope>
    <source>
        <strain evidence="1">P2</strain>
    </source>
</reference>
<evidence type="ECO:0000313" key="2">
    <source>
        <dbReference type="Proteomes" id="UP000886501"/>
    </source>
</evidence>
<protein>
    <submittedName>
        <fullName evidence="1">Glutathione S-transferase</fullName>
    </submittedName>
</protein>
<proteinExistence type="predicted"/>
<dbReference type="EMBL" id="MU118078">
    <property type="protein sequence ID" value="KAF9645784.1"/>
    <property type="molecule type" value="Genomic_DNA"/>
</dbReference>
<name>A0ACB6Z8F2_THEGA</name>
<comment type="caution">
    <text evidence="1">The sequence shown here is derived from an EMBL/GenBank/DDBJ whole genome shotgun (WGS) entry which is preliminary data.</text>
</comment>
<organism evidence="1 2">
    <name type="scientific">Thelephora ganbajun</name>
    <name type="common">Ganba fungus</name>
    <dbReference type="NCBI Taxonomy" id="370292"/>
    <lineage>
        <taxon>Eukaryota</taxon>
        <taxon>Fungi</taxon>
        <taxon>Dikarya</taxon>
        <taxon>Basidiomycota</taxon>
        <taxon>Agaricomycotina</taxon>
        <taxon>Agaricomycetes</taxon>
        <taxon>Thelephorales</taxon>
        <taxon>Thelephoraceae</taxon>
        <taxon>Thelephora</taxon>
    </lineage>
</organism>
<keyword evidence="2" id="KW-1185">Reference proteome</keyword>
<evidence type="ECO:0000313" key="1">
    <source>
        <dbReference type="EMBL" id="KAF9645784.1"/>
    </source>
</evidence>
<reference evidence="1" key="1">
    <citation type="submission" date="2019-10" db="EMBL/GenBank/DDBJ databases">
        <authorList>
            <consortium name="DOE Joint Genome Institute"/>
            <person name="Kuo A."/>
            <person name="Miyauchi S."/>
            <person name="Kiss E."/>
            <person name="Drula E."/>
            <person name="Kohler A."/>
            <person name="Sanchez-Garcia M."/>
            <person name="Andreopoulos B."/>
            <person name="Barry K.W."/>
            <person name="Bonito G."/>
            <person name="Buee M."/>
            <person name="Carver A."/>
            <person name="Chen C."/>
            <person name="Cichocki N."/>
            <person name="Clum A."/>
            <person name="Culley D."/>
            <person name="Crous P.W."/>
            <person name="Fauchery L."/>
            <person name="Girlanda M."/>
            <person name="Hayes R."/>
            <person name="Keri Z."/>
            <person name="Labutti K."/>
            <person name="Lipzen A."/>
            <person name="Lombard V."/>
            <person name="Magnuson J."/>
            <person name="Maillard F."/>
            <person name="Morin E."/>
            <person name="Murat C."/>
            <person name="Nolan M."/>
            <person name="Ohm R."/>
            <person name="Pangilinan J."/>
            <person name="Pereira M."/>
            <person name="Perotto S."/>
            <person name="Peter M."/>
            <person name="Riley R."/>
            <person name="Sitrit Y."/>
            <person name="Stielow B."/>
            <person name="Szollosi G."/>
            <person name="Zifcakova L."/>
            <person name="Stursova M."/>
            <person name="Spatafora J.W."/>
            <person name="Tedersoo L."/>
            <person name="Vaario L.-M."/>
            <person name="Yamada A."/>
            <person name="Yan M."/>
            <person name="Wang P."/>
            <person name="Xu J."/>
            <person name="Bruns T."/>
            <person name="Baldrian P."/>
            <person name="Vilgalys R."/>
            <person name="Henrissat B."/>
            <person name="Grigoriev I.V."/>
            <person name="Hibbett D."/>
            <person name="Nagy L.G."/>
            <person name="Martin F.M."/>
        </authorList>
    </citation>
    <scope>NUCLEOTIDE SEQUENCE</scope>
    <source>
        <strain evidence="1">P2</strain>
    </source>
</reference>
<dbReference type="Proteomes" id="UP000886501">
    <property type="component" value="Unassembled WGS sequence"/>
</dbReference>